<reference evidence="2 3" key="1">
    <citation type="submission" date="2019-03" db="EMBL/GenBank/DDBJ databases">
        <title>Algoriphagus sp. nov, a new strain isolated from root system soil of mangrove plant Kandelia.</title>
        <authorList>
            <person name="Yin Q."/>
            <person name="Wang K."/>
            <person name="Song Z."/>
        </authorList>
    </citation>
    <scope>NUCLEOTIDE SEQUENCE [LARGE SCALE GENOMIC DNA]</scope>
    <source>
        <strain evidence="2 3">XY-J91</strain>
    </source>
</reference>
<evidence type="ECO:0008006" key="4">
    <source>
        <dbReference type="Google" id="ProtNLM"/>
    </source>
</evidence>
<dbReference type="RefSeq" id="WP_135070114.1">
    <property type="nucleotide sequence ID" value="NZ_SPSB01000001.1"/>
</dbReference>
<accession>A0A4Y9R2H8</accession>
<evidence type="ECO:0000313" key="3">
    <source>
        <dbReference type="Proteomes" id="UP000297647"/>
    </source>
</evidence>
<dbReference type="OrthoDB" id="825316at2"/>
<dbReference type="InterPro" id="IPR011990">
    <property type="entry name" value="TPR-like_helical_dom_sf"/>
</dbReference>
<sequence>MNTNIDLNVLEDYLENKLTPEKKLEVEKALSQDENLNLELKALEMSRKAIELSEWKKLIHKTQSSFLENRNTRSLDSNDRKSGFTWLLRIAASLTLLLVGLGSFLFLTTTPEGLQDNFLSYQVPLMRGEAESSLDQMKESYRNKDFQQVLSLGKNQQSLEKEGQFLVAMSHLEIGNGKEAVEELLELQRKNQQEEASFLDDEIDYYLVKGYILQGDYSSAKNQVEKIRSNPTHKYRRNLDRWDAFKIQILDLKY</sequence>
<keyword evidence="1" id="KW-0812">Transmembrane</keyword>
<dbReference type="AlphaFoldDB" id="A0A4Y9R2H8"/>
<dbReference type="EMBL" id="SPSB01000001">
    <property type="protein sequence ID" value="TFV97455.1"/>
    <property type="molecule type" value="Genomic_DNA"/>
</dbReference>
<name>A0A4Y9R2H8_9BACT</name>
<protein>
    <recommendedName>
        <fullName evidence="4">Tetratricopeptide repeat protein</fullName>
    </recommendedName>
</protein>
<gene>
    <name evidence="2" type="ORF">E4S40_02030</name>
</gene>
<organism evidence="2 3">
    <name type="scientific">Algoriphagus kandeliae</name>
    <dbReference type="NCBI Taxonomy" id="2562278"/>
    <lineage>
        <taxon>Bacteria</taxon>
        <taxon>Pseudomonadati</taxon>
        <taxon>Bacteroidota</taxon>
        <taxon>Cytophagia</taxon>
        <taxon>Cytophagales</taxon>
        <taxon>Cyclobacteriaceae</taxon>
        <taxon>Algoriphagus</taxon>
    </lineage>
</organism>
<comment type="caution">
    <text evidence="2">The sequence shown here is derived from an EMBL/GenBank/DDBJ whole genome shotgun (WGS) entry which is preliminary data.</text>
</comment>
<evidence type="ECO:0000313" key="2">
    <source>
        <dbReference type="EMBL" id="TFV97455.1"/>
    </source>
</evidence>
<keyword evidence="1" id="KW-1133">Transmembrane helix</keyword>
<feature type="transmembrane region" description="Helical" evidence="1">
    <location>
        <begin position="86"/>
        <end position="107"/>
    </location>
</feature>
<keyword evidence="3" id="KW-1185">Reference proteome</keyword>
<dbReference type="Proteomes" id="UP000297647">
    <property type="component" value="Unassembled WGS sequence"/>
</dbReference>
<keyword evidence="1" id="KW-0472">Membrane</keyword>
<evidence type="ECO:0000256" key="1">
    <source>
        <dbReference type="SAM" id="Phobius"/>
    </source>
</evidence>
<dbReference type="SUPFAM" id="SSF48452">
    <property type="entry name" value="TPR-like"/>
    <property type="match status" value="1"/>
</dbReference>
<proteinExistence type="predicted"/>